<keyword evidence="2" id="KW-1133">Transmembrane helix</keyword>
<dbReference type="InterPro" id="IPR012902">
    <property type="entry name" value="N_methyl_site"/>
</dbReference>
<accession>A0A1F8CH55</accession>
<dbReference type="AlphaFoldDB" id="A0A1F8CH55"/>
<feature type="transmembrane region" description="Helical" evidence="2">
    <location>
        <begin position="20"/>
        <end position="46"/>
    </location>
</feature>
<dbReference type="SUPFAM" id="SSF54523">
    <property type="entry name" value="Pili subunits"/>
    <property type="match status" value="1"/>
</dbReference>
<dbReference type="STRING" id="1802532.A2210_03310"/>
<dbReference type="GO" id="GO:0015627">
    <property type="term" value="C:type II protein secretion system complex"/>
    <property type="evidence" value="ECO:0007669"/>
    <property type="project" value="InterPro"/>
</dbReference>
<evidence type="ECO:0008006" key="5">
    <source>
        <dbReference type="Google" id="ProtNLM"/>
    </source>
</evidence>
<dbReference type="GO" id="GO:0015628">
    <property type="term" value="P:protein secretion by the type II secretion system"/>
    <property type="evidence" value="ECO:0007669"/>
    <property type="project" value="InterPro"/>
</dbReference>
<reference evidence="3 4" key="1">
    <citation type="journal article" date="2016" name="Nat. Commun.">
        <title>Thousands of microbial genomes shed light on interconnected biogeochemical processes in an aquifer system.</title>
        <authorList>
            <person name="Anantharaman K."/>
            <person name="Brown C.T."/>
            <person name="Hug L.A."/>
            <person name="Sharon I."/>
            <person name="Castelle C.J."/>
            <person name="Probst A.J."/>
            <person name="Thomas B.C."/>
            <person name="Singh A."/>
            <person name="Wilkins M.J."/>
            <person name="Karaoz U."/>
            <person name="Brodie E.L."/>
            <person name="Williams K.H."/>
            <person name="Hubbard S.S."/>
            <person name="Banfield J.F."/>
        </authorList>
    </citation>
    <scope>NUCLEOTIDE SEQUENCE [LARGE SCALE GENOMIC DNA]</scope>
</reference>
<dbReference type="Gene3D" id="3.30.700.10">
    <property type="entry name" value="Glycoprotein, Type 4 Pilin"/>
    <property type="match status" value="1"/>
</dbReference>
<comment type="caution">
    <text evidence="3">The sequence shown here is derived from an EMBL/GenBank/DDBJ whole genome shotgun (WGS) entry which is preliminary data.</text>
</comment>
<dbReference type="Pfam" id="PF07963">
    <property type="entry name" value="N_methyl"/>
    <property type="match status" value="1"/>
</dbReference>
<name>A0A1F8CH55_9BACT</name>
<evidence type="ECO:0000313" key="4">
    <source>
        <dbReference type="Proteomes" id="UP000177855"/>
    </source>
</evidence>
<evidence type="ECO:0000313" key="3">
    <source>
        <dbReference type="EMBL" id="OGM75592.1"/>
    </source>
</evidence>
<dbReference type="InterPro" id="IPR000983">
    <property type="entry name" value="Bac_GSPG_pilin"/>
</dbReference>
<keyword evidence="2" id="KW-0812">Transmembrane</keyword>
<dbReference type="Proteomes" id="UP000177855">
    <property type="component" value="Unassembled WGS sequence"/>
</dbReference>
<keyword evidence="2" id="KW-0472">Membrane</keyword>
<keyword evidence="1" id="KW-0488">Methylation</keyword>
<dbReference type="InterPro" id="IPR045584">
    <property type="entry name" value="Pilin-like"/>
</dbReference>
<evidence type="ECO:0000256" key="2">
    <source>
        <dbReference type="SAM" id="Phobius"/>
    </source>
</evidence>
<dbReference type="PANTHER" id="PTHR30093">
    <property type="entry name" value="GENERAL SECRETION PATHWAY PROTEIN G"/>
    <property type="match status" value="1"/>
</dbReference>
<proteinExistence type="predicted"/>
<dbReference type="EMBL" id="MGHS01000052">
    <property type="protein sequence ID" value="OGM75592.1"/>
    <property type="molecule type" value="Genomic_DNA"/>
</dbReference>
<evidence type="ECO:0000256" key="1">
    <source>
        <dbReference type="ARBA" id="ARBA00022481"/>
    </source>
</evidence>
<dbReference type="PRINTS" id="PR00813">
    <property type="entry name" value="BCTERIALGSPG"/>
</dbReference>
<dbReference type="NCBIfam" id="TIGR02532">
    <property type="entry name" value="IV_pilin_GFxxxE"/>
    <property type="match status" value="1"/>
</dbReference>
<organism evidence="3 4">
    <name type="scientific">Candidatus Woesebacteria bacterium RIFOXYA1_FULL_40_18</name>
    <dbReference type="NCBI Taxonomy" id="1802532"/>
    <lineage>
        <taxon>Bacteria</taxon>
        <taxon>Candidatus Woeseibacteriota</taxon>
    </lineage>
</organism>
<gene>
    <name evidence="3" type="ORF">A2210_03310</name>
</gene>
<sequence>MPDMTVKISNFKFQISNFGFTLIELLVVISIIGILVALSFFGIQGARESSRDAKRKSDLELVRSGIEMYKSDCGDYPASLGSSLVGDGTPASCAVTNTYISATPKDPLDPTKVYSYVRLTSVTYLICASLEQLPSPAQDVTDCGSCGSVACNYKVINP</sequence>
<protein>
    <recommendedName>
        <fullName evidence="5">Type II secretion system protein GspG C-terminal domain-containing protein</fullName>
    </recommendedName>
</protein>